<feature type="compositionally biased region" description="Acidic residues" evidence="2">
    <location>
        <begin position="328"/>
        <end position="337"/>
    </location>
</feature>
<name>E0W2R1_PEDHC</name>
<dbReference type="GeneID" id="8239651"/>
<dbReference type="CTD" id="8239651"/>
<keyword evidence="5" id="KW-1185">Reference proteome</keyword>
<dbReference type="InParanoid" id="E0W2R1"/>
<dbReference type="Proteomes" id="UP000009046">
    <property type="component" value="Unassembled WGS sequence"/>
</dbReference>
<evidence type="ECO:0000313" key="5">
    <source>
        <dbReference type="Proteomes" id="UP000009046"/>
    </source>
</evidence>
<evidence type="ECO:0000313" key="3">
    <source>
        <dbReference type="EMBL" id="EEB19917.1"/>
    </source>
</evidence>
<dbReference type="EMBL" id="DS235879">
    <property type="protein sequence ID" value="EEB19917.1"/>
    <property type="molecule type" value="Genomic_DNA"/>
</dbReference>
<evidence type="ECO:0000256" key="2">
    <source>
        <dbReference type="SAM" id="MobiDB-lite"/>
    </source>
</evidence>
<dbReference type="VEuPathDB" id="VectorBase:PHUM596530"/>
<organism>
    <name type="scientific">Pediculus humanus subsp. corporis</name>
    <name type="common">Body louse</name>
    <dbReference type="NCBI Taxonomy" id="121224"/>
    <lineage>
        <taxon>Eukaryota</taxon>
        <taxon>Metazoa</taxon>
        <taxon>Ecdysozoa</taxon>
        <taxon>Arthropoda</taxon>
        <taxon>Hexapoda</taxon>
        <taxon>Insecta</taxon>
        <taxon>Pterygota</taxon>
        <taxon>Neoptera</taxon>
        <taxon>Paraneoptera</taxon>
        <taxon>Psocodea</taxon>
        <taxon>Troctomorpha</taxon>
        <taxon>Phthiraptera</taxon>
        <taxon>Anoplura</taxon>
        <taxon>Pediculidae</taxon>
        <taxon>Pediculus</taxon>
    </lineage>
</organism>
<feature type="compositionally biased region" description="Low complexity" evidence="2">
    <location>
        <begin position="316"/>
        <end position="325"/>
    </location>
</feature>
<reference evidence="3" key="1">
    <citation type="submission" date="2007-04" db="EMBL/GenBank/DDBJ databases">
        <title>Annotation of Pediculus humanus corporis strain USDA.</title>
        <authorList>
            <person name="Kirkness E."/>
            <person name="Hannick L."/>
            <person name="Hass B."/>
            <person name="Bruggner R."/>
            <person name="Lawson D."/>
            <person name="Bidwell S."/>
            <person name="Joardar V."/>
            <person name="Caler E."/>
            <person name="Walenz B."/>
            <person name="Inman J."/>
            <person name="Schobel S."/>
            <person name="Galinsky K."/>
            <person name="Amedeo P."/>
            <person name="Strausberg R."/>
        </authorList>
    </citation>
    <scope>NUCLEOTIDE SEQUENCE</scope>
    <source>
        <strain evidence="3">USDA</strain>
    </source>
</reference>
<dbReference type="RefSeq" id="XP_002432655.1">
    <property type="nucleotide sequence ID" value="XM_002432610.1"/>
</dbReference>
<dbReference type="OrthoDB" id="6615663at2759"/>
<accession>E0W2R1</accession>
<sequence length="381" mass="43883">MKVTDLSQIGDKKIHANNDNWFKYESLMEHVRKLEKEKKILETEIKQIEEQGMINLDSLSQSELIMYVKQLERTKTNLLSDLRSKEWGLDKQAKDIHHLNEMKRSLQSEIRHYDKEMALYRHYKKNSCPSADLKERRNSYGQDEKKIKLLKEREKIRKGCLKKGEKDDGRISSQDYYYDENDDVIDDKKHDVMFSSLDETKLERINNNNDLSPTPGFQRRTLKGGLSEKKRIIDAKKGPIRKTVAIGSLPELLPKSKTPSPRYGKGITFGKNNKMEKKVCTETVRPKSSNEPIKIIVTYETKRTKINDCKKESSDGKTTTTTTTGSERDDDDDDGNDDAGTSGKEKNDTYRSTIGDVYEDDFEGSDDVVADENVGYLTTRV</sequence>
<feature type="coiled-coil region" evidence="1">
    <location>
        <begin position="24"/>
        <end position="51"/>
    </location>
</feature>
<gene>
    <name evidence="4" type="primary">8239651</name>
    <name evidence="3" type="ORF">Phum_PHUM596530</name>
</gene>
<protein>
    <submittedName>
        <fullName evidence="3 4">Uncharacterized protein</fullName>
    </submittedName>
</protein>
<reference evidence="4" key="3">
    <citation type="submission" date="2021-02" db="UniProtKB">
        <authorList>
            <consortium name="EnsemblMetazoa"/>
        </authorList>
    </citation>
    <scope>IDENTIFICATION</scope>
    <source>
        <strain evidence="4">USDA</strain>
    </source>
</reference>
<evidence type="ECO:0000313" key="4">
    <source>
        <dbReference type="EnsemblMetazoa" id="PHUM596530-PA"/>
    </source>
</evidence>
<feature type="region of interest" description="Disordered" evidence="2">
    <location>
        <begin position="251"/>
        <end position="270"/>
    </location>
</feature>
<dbReference type="AlphaFoldDB" id="E0W2R1"/>
<feature type="region of interest" description="Disordered" evidence="2">
    <location>
        <begin position="309"/>
        <end position="381"/>
    </location>
</feature>
<reference evidence="3" key="2">
    <citation type="submission" date="2007-04" db="EMBL/GenBank/DDBJ databases">
        <title>The genome of the human body louse.</title>
        <authorList>
            <consortium name="The Human Body Louse Genome Consortium"/>
            <person name="Kirkness E."/>
            <person name="Walenz B."/>
            <person name="Hass B."/>
            <person name="Bruggner R."/>
            <person name="Strausberg R."/>
        </authorList>
    </citation>
    <scope>NUCLEOTIDE SEQUENCE</scope>
    <source>
        <strain evidence="3">USDA</strain>
    </source>
</reference>
<dbReference type="EnsemblMetazoa" id="PHUM596530-RA">
    <property type="protein sequence ID" value="PHUM596530-PA"/>
    <property type="gene ID" value="PHUM596530"/>
</dbReference>
<dbReference type="EMBL" id="AAZO01007268">
    <property type="status" value="NOT_ANNOTATED_CDS"/>
    <property type="molecule type" value="Genomic_DNA"/>
</dbReference>
<keyword evidence="1" id="KW-0175">Coiled coil</keyword>
<dbReference type="HOGENOM" id="CLU_726291_0_0_1"/>
<proteinExistence type="predicted"/>
<feature type="coiled-coil region" evidence="1">
    <location>
        <begin position="89"/>
        <end position="116"/>
    </location>
</feature>
<dbReference type="KEGG" id="phu:Phum_PHUM596530"/>
<evidence type="ECO:0000256" key="1">
    <source>
        <dbReference type="SAM" id="Coils"/>
    </source>
</evidence>
<feature type="compositionally biased region" description="Acidic residues" evidence="2">
    <location>
        <begin position="357"/>
        <end position="370"/>
    </location>
</feature>